<dbReference type="OrthoDB" id="287220at2"/>
<name>A0A194AHD1_9BACT</name>
<dbReference type="Proteomes" id="UP000095200">
    <property type="component" value="Unassembled WGS sequence"/>
</dbReference>
<organism evidence="3 4">
    <name type="scientific">Desulfoplanes formicivorans</name>
    <dbReference type="NCBI Taxonomy" id="1592317"/>
    <lineage>
        <taxon>Bacteria</taxon>
        <taxon>Pseudomonadati</taxon>
        <taxon>Thermodesulfobacteriota</taxon>
        <taxon>Desulfovibrionia</taxon>
        <taxon>Desulfovibrionales</taxon>
        <taxon>Desulfoplanaceae</taxon>
        <taxon>Desulfoplanes</taxon>
    </lineage>
</organism>
<evidence type="ECO:0000256" key="1">
    <source>
        <dbReference type="SAM" id="SignalP"/>
    </source>
</evidence>
<dbReference type="InterPro" id="IPR013096">
    <property type="entry name" value="Cupin_2"/>
</dbReference>
<evidence type="ECO:0000259" key="2">
    <source>
        <dbReference type="Pfam" id="PF07883"/>
    </source>
</evidence>
<keyword evidence="4" id="KW-1185">Reference proteome</keyword>
<dbReference type="InterPro" id="IPR014710">
    <property type="entry name" value="RmlC-like_jellyroll"/>
</dbReference>
<dbReference type="PANTHER" id="PTHR36156:SF2">
    <property type="entry name" value="CUPIN TYPE-2 DOMAIN-CONTAINING PROTEIN"/>
    <property type="match status" value="1"/>
</dbReference>
<dbReference type="InterPro" id="IPR011051">
    <property type="entry name" value="RmlC_Cupin_sf"/>
</dbReference>
<protein>
    <submittedName>
        <fullName evidence="3">Cupin</fullName>
    </submittedName>
</protein>
<feature type="signal peptide" evidence="1">
    <location>
        <begin position="1"/>
        <end position="21"/>
    </location>
</feature>
<dbReference type="PANTHER" id="PTHR36156">
    <property type="entry name" value="SLR2101 PROTEIN"/>
    <property type="match status" value="1"/>
</dbReference>
<dbReference type="CDD" id="cd02236">
    <property type="entry name" value="cupin_CV2614-like"/>
    <property type="match status" value="1"/>
</dbReference>
<keyword evidence="1" id="KW-0732">Signal</keyword>
<gene>
    <name evidence="3" type="ORF">DPF_2219</name>
</gene>
<evidence type="ECO:0000313" key="3">
    <source>
        <dbReference type="EMBL" id="GAU09492.1"/>
    </source>
</evidence>
<dbReference type="SUPFAM" id="SSF51182">
    <property type="entry name" value="RmlC-like cupins"/>
    <property type="match status" value="1"/>
</dbReference>
<dbReference type="Pfam" id="PF07883">
    <property type="entry name" value="Cupin_2"/>
    <property type="match status" value="1"/>
</dbReference>
<accession>A0A194AHD1</accession>
<dbReference type="Gene3D" id="2.60.120.10">
    <property type="entry name" value="Jelly Rolls"/>
    <property type="match status" value="1"/>
</dbReference>
<proteinExistence type="predicted"/>
<feature type="domain" description="Cupin type-2" evidence="2">
    <location>
        <begin position="59"/>
        <end position="126"/>
    </location>
</feature>
<dbReference type="STRING" id="1592317.DPF_2219"/>
<sequence>MIKCILHIVCLTCILSTNAFALNEQSVTVDVLTKTTSSWNGETLPAYPNGQPEVTILKIEIPPKMKLPLHEHPVINAGVLLKGELTVVTTDNKTLHLKAGDPIVEVVDSLHYGINEGTEPAEIMVFYAGVKDKLITIKNIKDTNRK</sequence>
<dbReference type="EMBL" id="BDFE01000017">
    <property type="protein sequence ID" value="GAU09492.1"/>
    <property type="molecule type" value="Genomic_DNA"/>
</dbReference>
<dbReference type="InterPro" id="IPR047142">
    <property type="entry name" value="OryJ/VirC-like"/>
</dbReference>
<reference evidence="4" key="1">
    <citation type="submission" date="2016-06" db="EMBL/GenBank/DDBJ databases">
        <title>Draft genome sequence of Desulfoplanes formicivorans strain Pf12B.</title>
        <authorList>
            <person name="Watanabe M."/>
            <person name="Kojima H."/>
            <person name="Fukui M."/>
        </authorList>
    </citation>
    <scope>NUCLEOTIDE SEQUENCE [LARGE SCALE GENOMIC DNA]</scope>
    <source>
        <strain evidence="4">Pf12B</strain>
    </source>
</reference>
<comment type="caution">
    <text evidence="3">The sequence shown here is derived from an EMBL/GenBank/DDBJ whole genome shotgun (WGS) entry which is preliminary data.</text>
</comment>
<feature type="chain" id="PRO_5008262347" evidence="1">
    <location>
        <begin position="22"/>
        <end position="146"/>
    </location>
</feature>
<dbReference type="AlphaFoldDB" id="A0A194AHD1"/>
<evidence type="ECO:0000313" key="4">
    <source>
        <dbReference type="Proteomes" id="UP000095200"/>
    </source>
</evidence>